<dbReference type="Proteomes" id="UP000051401">
    <property type="component" value="Unassembled WGS sequence"/>
</dbReference>
<dbReference type="AlphaFoldDB" id="A0A0T5P5A2"/>
<evidence type="ECO:0000313" key="3">
    <source>
        <dbReference type="EMBL" id="KRS16410.1"/>
    </source>
</evidence>
<evidence type="ECO:0000313" key="4">
    <source>
        <dbReference type="EMBL" id="QEW28415.1"/>
    </source>
</evidence>
<keyword evidence="2" id="KW-0732">Signal</keyword>
<keyword evidence="5" id="KW-1185">Reference proteome</keyword>
<reference evidence="4 6" key="2">
    <citation type="submission" date="2018-08" db="EMBL/GenBank/DDBJ databases">
        <title>Genetic Globetrotter - A new plasmid hitch-hiking vast phylogenetic and geographic distances.</title>
        <authorList>
            <person name="Vollmers J."/>
            <person name="Petersen J."/>
        </authorList>
    </citation>
    <scope>NUCLEOTIDE SEQUENCE [LARGE SCALE GENOMIC DNA]</scope>
    <source>
        <strain evidence="4 6">DSM 26383</strain>
    </source>
</reference>
<feature type="signal peptide" evidence="2">
    <location>
        <begin position="1"/>
        <end position="16"/>
    </location>
</feature>
<dbReference type="EMBL" id="CP031598">
    <property type="protein sequence ID" value="QEW28415.1"/>
    <property type="molecule type" value="Genomic_DNA"/>
</dbReference>
<feature type="chain" id="PRO_5010437371" evidence="2">
    <location>
        <begin position="17"/>
        <end position="79"/>
    </location>
</feature>
<gene>
    <name evidence="4" type="ORF">RIdsm_04245</name>
    <name evidence="3" type="ORF">XM52_18975</name>
</gene>
<evidence type="ECO:0000313" key="6">
    <source>
        <dbReference type="Proteomes" id="UP000325785"/>
    </source>
</evidence>
<dbReference type="STRING" id="540747.SAMN04488031_105141"/>
<evidence type="ECO:0000256" key="2">
    <source>
        <dbReference type="SAM" id="SignalP"/>
    </source>
</evidence>
<feature type="compositionally biased region" description="Acidic residues" evidence="1">
    <location>
        <begin position="68"/>
        <end position="79"/>
    </location>
</feature>
<dbReference type="EMBL" id="LAXI01000014">
    <property type="protein sequence ID" value="KRS16410.1"/>
    <property type="molecule type" value="Genomic_DNA"/>
</dbReference>
<dbReference type="KEGG" id="rid:RIdsm_04245"/>
<sequence>MKHVLLALLLATPALANGTSEETDAATTNIYGEPQAQSEGVPRECDVCTARHKSLQRLQQKRLSLPGDPDDEADTDNDG</sequence>
<name>A0A0T5P5A2_9RHOB</name>
<accession>A0A0T5P5A2</accession>
<dbReference type="Proteomes" id="UP000325785">
    <property type="component" value="Chromosome"/>
</dbReference>
<reference evidence="3 5" key="1">
    <citation type="submission" date="2015-04" db="EMBL/GenBank/DDBJ databases">
        <title>The draft genome sequence of Roseovarius indicus B108T.</title>
        <authorList>
            <person name="Li G."/>
            <person name="Lai Q."/>
            <person name="Shao Z."/>
            <person name="Yan P."/>
        </authorList>
    </citation>
    <scope>NUCLEOTIDE SEQUENCE [LARGE SCALE GENOMIC DNA]</scope>
    <source>
        <strain evidence="3 5">B108</strain>
    </source>
</reference>
<organism evidence="3 5">
    <name type="scientific">Roseovarius indicus</name>
    <dbReference type="NCBI Taxonomy" id="540747"/>
    <lineage>
        <taxon>Bacteria</taxon>
        <taxon>Pseudomonadati</taxon>
        <taxon>Pseudomonadota</taxon>
        <taxon>Alphaproteobacteria</taxon>
        <taxon>Rhodobacterales</taxon>
        <taxon>Roseobacteraceae</taxon>
        <taxon>Roseovarius</taxon>
    </lineage>
</organism>
<protein>
    <submittedName>
        <fullName evidence="3">Uncharacterized protein</fullName>
    </submittedName>
</protein>
<dbReference type="PATRIC" id="fig|540747.5.peg.1550"/>
<dbReference type="RefSeq" id="WP_057818434.1">
    <property type="nucleotide sequence ID" value="NZ_CP031598.1"/>
</dbReference>
<evidence type="ECO:0000256" key="1">
    <source>
        <dbReference type="SAM" id="MobiDB-lite"/>
    </source>
</evidence>
<proteinExistence type="predicted"/>
<feature type="region of interest" description="Disordered" evidence="1">
    <location>
        <begin position="57"/>
        <end position="79"/>
    </location>
</feature>
<evidence type="ECO:0000313" key="5">
    <source>
        <dbReference type="Proteomes" id="UP000051401"/>
    </source>
</evidence>